<dbReference type="PANTHER" id="PTHR28155">
    <property type="entry name" value="ACR243WP"/>
    <property type="match status" value="1"/>
</dbReference>
<comment type="caution">
    <text evidence="2">The sequence shown here is derived from an EMBL/GenBank/DDBJ whole genome shotgun (WGS) entry which is preliminary data.</text>
</comment>
<evidence type="ECO:0000313" key="2">
    <source>
        <dbReference type="EMBL" id="PGH18673.1"/>
    </source>
</evidence>
<feature type="compositionally biased region" description="Acidic residues" evidence="1">
    <location>
        <begin position="64"/>
        <end position="77"/>
    </location>
</feature>
<gene>
    <name evidence="2" type="ORF">AJ80_04421</name>
</gene>
<dbReference type="Gene3D" id="6.20.250.70">
    <property type="match status" value="1"/>
</dbReference>
<dbReference type="AlphaFoldDB" id="A0A2B7YCB6"/>
<evidence type="ECO:0000256" key="1">
    <source>
        <dbReference type="SAM" id="MobiDB-lite"/>
    </source>
</evidence>
<feature type="compositionally biased region" description="Low complexity" evidence="1">
    <location>
        <begin position="18"/>
        <end position="29"/>
    </location>
</feature>
<organism evidence="2 3">
    <name type="scientific">Polytolypa hystricis (strain UAMH7299)</name>
    <dbReference type="NCBI Taxonomy" id="1447883"/>
    <lineage>
        <taxon>Eukaryota</taxon>
        <taxon>Fungi</taxon>
        <taxon>Dikarya</taxon>
        <taxon>Ascomycota</taxon>
        <taxon>Pezizomycotina</taxon>
        <taxon>Eurotiomycetes</taxon>
        <taxon>Eurotiomycetidae</taxon>
        <taxon>Onygenales</taxon>
        <taxon>Onygenales incertae sedis</taxon>
        <taxon>Polytolypa</taxon>
    </lineage>
</organism>
<feature type="compositionally biased region" description="Basic and acidic residues" evidence="1">
    <location>
        <begin position="340"/>
        <end position="355"/>
    </location>
</feature>
<sequence length="386" mass="43177">MAPPLSKEVVSDNDVSDSESSSSESVSVKEVSHKPKDKTTSTAKKAKKAEKRQKTPEPSSSESSSEEAESESEEESREEPVKETSTKSKKKVTIQEKEVEIPPSIPTKEFTPPGGFRLAQKSSSRAASDIPKLFSNLRRKQIWHITAPASVPVSSIQELALDTVAKGESILTHKGVGYRMREDLHGVEKNKALLLPDERGKTYRRNQVGVAQTFHVEQVIELSNGTAYSGEAEGIQKLMKPRRRQPKNLRMRYMPFGAGEDASEAMDHSSEESEAEKPTFKVPTEVHVDGEAKKRKHKEVEPIAAGSDNEQGERRKKVKKAHSERSKHHAEADGALPSIAEKEVPVRGREEERSKSGHRSSKKHRDETSQERRARREERKRKKQGL</sequence>
<feature type="compositionally biased region" description="Basic and acidic residues" evidence="1">
    <location>
        <begin position="30"/>
        <end position="39"/>
    </location>
</feature>
<proteinExistence type="predicted"/>
<accession>A0A2B7YCB6</accession>
<evidence type="ECO:0000313" key="3">
    <source>
        <dbReference type="Proteomes" id="UP000224634"/>
    </source>
</evidence>
<feature type="compositionally biased region" description="Basic and acidic residues" evidence="1">
    <location>
        <begin position="265"/>
        <end position="292"/>
    </location>
</feature>
<feature type="compositionally biased region" description="Basic and acidic residues" evidence="1">
    <location>
        <begin position="321"/>
        <end position="332"/>
    </location>
</feature>
<reference evidence="2 3" key="1">
    <citation type="submission" date="2017-10" db="EMBL/GenBank/DDBJ databases">
        <title>Comparative genomics in systemic dimorphic fungi from Ajellomycetaceae.</title>
        <authorList>
            <person name="Munoz J.F."/>
            <person name="Mcewen J.G."/>
            <person name="Clay O.K."/>
            <person name="Cuomo C.A."/>
        </authorList>
    </citation>
    <scope>NUCLEOTIDE SEQUENCE [LARGE SCALE GENOMIC DNA]</scope>
    <source>
        <strain evidence="2 3">UAMH7299</strain>
    </source>
</reference>
<dbReference type="STRING" id="1447883.A0A2B7YCB6"/>
<dbReference type="Pfam" id="PF08208">
    <property type="entry name" value="RNA_polI_A34"/>
    <property type="match status" value="1"/>
</dbReference>
<dbReference type="EMBL" id="PDNA01000056">
    <property type="protein sequence ID" value="PGH18673.1"/>
    <property type="molecule type" value="Genomic_DNA"/>
</dbReference>
<dbReference type="PANTHER" id="PTHR28155:SF1">
    <property type="entry name" value="DNA-DIRECTED RNA POLYMERASE I SUBUNIT RPA34.5-DOMAIN-CONTAINING PROTEIN"/>
    <property type="match status" value="1"/>
</dbReference>
<feature type="region of interest" description="Disordered" evidence="1">
    <location>
        <begin position="257"/>
        <end position="386"/>
    </location>
</feature>
<name>A0A2B7YCB6_POLH7</name>
<protein>
    <recommendedName>
        <fullName evidence="4">DNA-directed RNA polymerase I subunit RPA34.5</fullName>
    </recommendedName>
</protein>
<feature type="compositionally biased region" description="Basic and acidic residues" evidence="1">
    <location>
        <begin position="364"/>
        <end position="377"/>
    </location>
</feature>
<feature type="region of interest" description="Disordered" evidence="1">
    <location>
        <begin position="1"/>
        <end position="127"/>
    </location>
</feature>
<keyword evidence="3" id="KW-1185">Reference proteome</keyword>
<dbReference type="InterPro" id="IPR053263">
    <property type="entry name" value="Euk_RPA34_RNAP_subunit"/>
</dbReference>
<dbReference type="OrthoDB" id="76224at2759"/>
<evidence type="ECO:0008006" key="4">
    <source>
        <dbReference type="Google" id="ProtNLM"/>
    </source>
</evidence>
<dbReference type="GO" id="GO:0006360">
    <property type="term" value="P:transcription by RNA polymerase I"/>
    <property type="evidence" value="ECO:0007669"/>
    <property type="project" value="InterPro"/>
</dbReference>
<dbReference type="Proteomes" id="UP000224634">
    <property type="component" value="Unassembled WGS sequence"/>
</dbReference>
<dbReference type="InterPro" id="IPR013240">
    <property type="entry name" value="DNA-dir_RNA_pol1_su_RPA34"/>
</dbReference>